<feature type="chain" id="PRO_5037658178" evidence="1">
    <location>
        <begin position="21"/>
        <end position="148"/>
    </location>
</feature>
<dbReference type="RefSeq" id="WP_194110493.1">
    <property type="nucleotide sequence ID" value="NZ_JADFFL010000002.1"/>
</dbReference>
<feature type="signal peptide" evidence="1">
    <location>
        <begin position="1"/>
        <end position="20"/>
    </location>
</feature>
<dbReference type="AlphaFoldDB" id="A0A929PV00"/>
<protein>
    <submittedName>
        <fullName evidence="2">Uncharacterized protein</fullName>
    </submittedName>
</protein>
<proteinExistence type="predicted"/>
<evidence type="ECO:0000256" key="1">
    <source>
        <dbReference type="SAM" id="SignalP"/>
    </source>
</evidence>
<gene>
    <name evidence="2" type="ORF">IRJ16_05315</name>
</gene>
<reference evidence="2" key="1">
    <citation type="submission" date="2020-10" db="EMBL/GenBank/DDBJ databases">
        <title>Mucilaginibacter mali sp. nov., isolated from rhizosphere soil of apple orchard.</title>
        <authorList>
            <person name="Lee J.-S."/>
            <person name="Kim H.S."/>
            <person name="Kim J.-S."/>
        </authorList>
    </citation>
    <scope>NUCLEOTIDE SEQUENCE</scope>
    <source>
        <strain evidence="2">KCTC 22746</strain>
    </source>
</reference>
<organism evidence="2 3">
    <name type="scientific">Mucilaginibacter myungsuensis</name>
    <dbReference type="NCBI Taxonomy" id="649104"/>
    <lineage>
        <taxon>Bacteria</taxon>
        <taxon>Pseudomonadati</taxon>
        <taxon>Bacteroidota</taxon>
        <taxon>Sphingobacteriia</taxon>
        <taxon>Sphingobacteriales</taxon>
        <taxon>Sphingobacteriaceae</taxon>
        <taxon>Mucilaginibacter</taxon>
    </lineage>
</organism>
<evidence type="ECO:0000313" key="2">
    <source>
        <dbReference type="EMBL" id="MBE9661293.1"/>
    </source>
</evidence>
<accession>A0A929PV00</accession>
<dbReference type="Proteomes" id="UP000622475">
    <property type="component" value="Unassembled WGS sequence"/>
</dbReference>
<evidence type="ECO:0000313" key="3">
    <source>
        <dbReference type="Proteomes" id="UP000622475"/>
    </source>
</evidence>
<comment type="caution">
    <text evidence="2">The sequence shown here is derived from an EMBL/GenBank/DDBJ whole genome shotgun (WGS) entry which is preliminary data.</text>
</comment>
<keyword evidence="1" id="KW-0732">Signal</keyword>
<dbReference type="EMBL" id="JADFFL010000002">
    <property type="protein sequence ID" value="MBE9661293.1"/>
    <property type="molecule type" value="Genomic_DNA"/>
</dbReference>
<sequence length="148" mass="16887">MKRIFVLMVLILALGETSFAQDKLDKVPPMVLGNFTDDYGIKYAISDTLWQQLPRTKFHIIRWNVAQQYLIAKNDEANPGDRGLYTRIDFMHFDGMDPWKWGYCLTAYNAKSDKDAEAVAAADRANPKKGCGGYPFSRMKVNENGRTK</sequence>
<keyword evidence="3" id="KW-1185">Reference proteome</keyword>
<name>A0A929PV00_9SPHI</name>